<evidence type="ECO:0000259" key="1">
    <source>
        <dbReference type="PROSITE" id="PS50235"/>
    </source>
</evidence>
<evidence type="ECO:0000313" key="2">
    <source>
        <dbReference type="EMBL" id="GMT03550.1"/>
    </source>
</evidence>
<feature type="domain" description="USP" evidence="1">
    <location>
        <begin position="4"/>
        <end position="275"/>
    </location>
</feature>
<organism evidence="2 3">
    <name type="scientific">Pristionchus entomophagus</name>
    <dbReference type="NCBI Taxonomy" id="358040"/>
    <lineage>
        <taxon>Eukaryota</taxon>
        <taxon>Metazoa</taxon>
        <taxon>Ecdysozoa</taxon>
        <taxon>Nematoda</taxon>
        <taxon>Chromadorea</taxon>
        <taxon>Rhabditida</taxon>
        <taxon>Rhabditina</taxon>
        <taxon>Diplogasteromorpha</taxon>
        <taxon>Diplogasteroidea</taxon>
        <taxon>Neodiplogasteridae</taxon>
        <taxon>Pristionchus</taxon>
    </lineage>
</organism>
<evidence type="ECO:0000313" key="3">
    <source>
        <dbReference type="Proteomes" id="UP001432027"/>
    </source>
</evidence>
<reference evidence="2" key="1">
    <citation type="submission" date="2023-10" db="EMBL/GenBank/DDBJ databases">
        <title>Genome assembly of Pristionchus species.</title>
        <authorList>
            <person name="Yoshida K."/>
            <person name="Sommer R.J."/>
        </authorList>
    </citation>
    <scope>NUCLEOTIDE SEQUENCE</scope>
    <source>
        <strain evidence="2">RS0144</strain>
    </source>
</reference>
<dbReference type="AlphaFoldDB" id="A0AAV5UB31"/>
<sequence length="275" mass="31026">QAAYLFSNSTGTDCFANSVVNILLSITPLMEELSTLPPGNQVVDLLVMAAKRKTGDVPRRLRLLFKNFLIDQHDPADFLKEVIKSLDIMRPDGTIIRDDFRINITYQAECVSGCTKEVDASFEKVILSVAQTDKYAYTIGENVRARLVSNFNTNGNDHSPDCVLRKMKTMEVCTSEMPRYFILALQIYNMENFKREFLDTPFRGITENDTVVYGKKYKITGAIQYSSRDEGVTGHCISWRKMPAGWSIASDEAFLAEERQLPNGTVGFRVISFLA</sequence>
<dbReference type="Gene3D" id="3.90.70.10">
    <property type="entry name" value="Cysteine proteinases"/>
    <property type="match status" value="1"/>
</dbReference>
<proteinExistence type="predicted"/>
<dbReference type="EMBL" id="BTSX01000006">
    <property type="protein sequence ID" value="GMT03550.1"/>
    <property type="molecule type" value="Genomic_DNA"/>
</dbReference>
<dbReference type="Proteomes" id="UP001432027">
    <property type="component" value="Unassembled WGS sequence"/>
</dbReference>
<dbReference type="InterPro" id="IPR028889">
    <property type="entry name" value="USP"/>
</dbReference>
<keyword evidence="3" id="KW-1185">Reference proteome</keyword>
<gene>
    <name evidence="2" type="ORF">PENTCL1PPCAC_25724</name>
</gene>
<feature type="non-terminal residue" evidence="2">
    <location>
        <position position="1"/>
    </location>
</feature>
<dbReference type="InterPro" id="IPR038765">
    <property type="entry name" value="Papain-like_cys_pep_sf"/>
</dbReference>
<feature type="non-terminal residue" evidence="2">
    <location>
        <position position="275"/>
    </location>
</feature>
<comment type="caution">
    <text evidence="2">The sequence shown here is derived from an EMBL/GenBank/DDBJ whole genome shotgun (WGS) entry which is preliminary data.</text>
</comment>
<accession>A0AAV5UB31</accession>
<dbReference type="SUPFAM" id="SSF54001">
    <property type="entry name" value="Cysteine proteinases"/>
    <property type="match status" value="1"/>
</dbReference>
<dbReference type="PROSITE" id="PS50235">
    <property type="entry name" value="USP_3"/>
    <property type="match status" value="1"/>
</dbReference>
<name>A0AAV5UB31_9BILA</name>
<protein>
    <recommendedName>
        <fullName evidence="1">USP domain-containing protein</fullName>
    </recommendedName>
</protein>